<keyword evidence="6 19" id="KW-0732">Signal</keyword>
<dbReference type="GO" id="GO:0006457">
    <property type="term" value="P:protein folding"/>
    <property type="evidence" value="ECO:0007669"/>
    <property type="project" value="InterPro"/>
</dbReference>
<dbReference type="Gene3D" id="2.10.250.10">
    <property type="entry name" value="Calreticulin/calnexin, P domain"/>
    <property type="match status" value="1"/>
</dbReference>
<protein>
    <recommendedName>
        <fullName evidence="14">Calnexin</fullName>
    </recommendedName>
</protein>
<evidence type="ECO:0000256" key="13">
    <source>
        <dbReference type="ARBA" id="ARBA00023186"/>
    </source>
</evidence>
<dbReference type="Pfam" id="PF01483">
    <property type="entry name" value="P_proprotein"/>
    <property type="match status" value="1"/>
</dbReference>
<dbReference type="PRINTS" id="PR00626">
    <property type="entry name" value="CALRETICULIN"/>
</dbReference>
<dbReference type="GO" id="GO:0004252">
    <property type="term" value="F:serine-type endopeptidase activity"/>
    <property type="evidence" value="ECO:0007669"/>
    <property type="project" value="UniProtKB-UniRule"/>
</dbReference>
<feature type="chain" id="PRO_5041927463" description="Calnexin" evidence="19">
    <location>
        <begin position="27"/>
        <end position="1357"/>
    </location>
</feature>
<dbReference type="FunFam" id="2.10.250.10:FF:000001">
    <property type="entry name" value="Calnexin homolog"/>
    <property type="match status" value="1"/>
</dbReference>
<reference evidence="21" key="1">
    <citation type="submission" date="2023-02" db="EMBL/GenBank/DDBJ databases">
        <title>Mating type loci evolution in Malassezia.</title>
        <authorList>
            <person name="Coelho M.A."/>
        </authorList>
    </citation>
    <scope>NUCLEOTIDE SEQUENCE</scope>
    <source>
        <strain evidence="21">CBS 14136</strain>
    </source>
</reference>
<gene>
    <name evidence="21" type="primary">KEX2</name>
    <name evidence="21" type="ORF">MPSI1_001019</name>
</gene>
<evidence type="ECO:0000256" key="8">
    <source>
        <dbReference type="ARBA" id="ARBA00022824"/>
    </source>
</evidence>
<sequence>MKSIQSISACAAALAVLANAPAPVLADSRPSFVPSSIKGLFVEQFTPDWETRWATSRSSKLQRGEEEFKYDGEWKVEEPTVFPGIKNDKGLVLKSKAKQHAISAKLDKPIEFDGSKPFIVQYEVKMQNGLSCGGAYIKLLSAGEGDIHAEEFSDKTPYTIMFGPDRCGTTNRIHFIFRHKNPVTGEYEEKHLKELVQARVSKTTILYTLQIDPDNSFKLSVDEEVRANGTLFDSFEPPVNPPKMIDDPYDSKPADWVDEAEIPDPNAKKPADWDEDAPAMITDPTAKKPSDWFEDQPLMVPDPTAEKPEEWDDEEDGEWVAPMVPNPVCEDASGCGPWSPPMIQNPDFKGKWSAPLIPNPKYKGEWAPRKIPNEAYYYDEHPNHFTPIGGVGFELWSMDDGILFDNIYLGNDPKEAREFAQETFQVKLPLEKDSETEQIRKDPEFETGHRALPNIFERTIYQIKRKTNVMLERLRYEEDPMRVLRQSYVILGFWAALVAGVLGLIGIVGSMFGRKQPAPRVVQTDKKAETVTAVPVVDSTEAKASGVQPATKVTKRAAAKDTTPPQKRTYDTHHYYAADIVPRESCADVSPRHVADALQAELVERVGALPNTWLLRRSKAPSLIDRSNEVETSLNEDVVLKRFRSLKQASAKHTKRCVDGSCVSDACIAETLEDVHRQTLRKRAKRDTIYDPMAMRDIYPEIRSPIAATEAWMRSEGAIDGKRAPVLINATTTMRDTFHIEDPLFYKQWHLVNVDEPGNDIALGQVWQNATGRGVTVSLLDDGLDFRHPDLKANFHGTRCAGEIAAVSNDMCGVGVAPDAHVSAVRILSGPITDADEAAALNYAYDTNAIYSCSWGPPDNGRSMDAPKGLVAKAILNGIYNGRGGNGSIYVFAGGNGGGSDDQCNFDGYTNSIYTVTIAAVDRHGHHPYYSEMCSAIIASSYSSGAGEAITTTDITHGEDHYCTSMHGGTSAAAPLVAGMLALVLQLRPELTWRDIQHILVAAAEPNHPEDPDWETNGVGRKYSHKYGYGIIRANKLLAVSMSHELQPPQAWLETPVEKNKAPRLKSDEPNSLTIRVTQDMTQKANVQSLEHVTVSIWIQHDRRGDIQVELFSPSGTRSVLASPRRYDDDPHGFSGWTFMSLKHWGENMVGDWRLQVSSHTDKAKRAPKTAAFAGWSLTLWGAAQDASKAVPWTFPKDSEEYSLTLSGAPGSTVLHGPSMTATSTTQLHKPTKALPDDHHTLAGETHKAFGNAVQRPEADTGFLGSLNRQSTWVFVAGGVALVAGITLILYFYNRRRRMRRYEYLPTDENEIHMRSMTTDMQARDLYDAFALDDEEDDDLEEDVDARKSISSSTSNF</sequence>
<dbReference type="GO" id="GO:0000139">
    <property type="term" value="C:Golgi membrane"/>
    <property type="evidence" value="ECO:0007669"/>
    <property type="project" value="TreeGrafter"/>
</dbReference>
<dbReference type="PROSITE" id="PS00804">
    <property type="entry name" value="CALRETICULIN_2"/>
    <property type="match status" value="1"/>
</dbReference>
<dbReference type="SUPFAM" id="SSF49785">
    <property type="entry name" value="Galactose-binding domain-like"/>
    <property type="match status" value="1"/>
</dbReference>
<evidence type="ECO:0000313" key="21">
    <source>
        <dbReference type="EMBL" id="WFD42377.1"/>
    </source>
</evidence>
<dbReference type="CDD" id="cd04059">
    <property type="entry name" value="Peptidases_S8_Protein_convertases_Kexins_Furin-like"/>
    <property type="match status" value="1"/>
</dbReference>
<dbReference type="Pfam" id="PF00262">
    <property type="entry name" value="Calreticulin"/>
    <property type="match status" value="1"/>
</dbReference>
<keyword evidence="12 18" id="KW-0472">Membrane</keyword>
<evidence type="ECO:0000256" key="18">
    <source>
        <dbReference type="SAM" id="Phobius"/>
    </source>
</evidence>
<accession>A0AAF0F843</accession>
<evidence type="ECO:0000256" key="5">
    <source>
        <dbReference type="ARBA" id="ARBA00022692"/>
    </source>
</evidence>
<dbReference type="SUPFAM" id="SSF63887">
    <property type="entry name" value="P-domain of calnexin/calreticulin"/>
    <property type="match status" value="1"/>
</dbReference>
<keyword evidence="13" id="KW-0143">Chaperone</keyword>
<keyword evidence="22" id="KW-1185">Reference proteome</keyword>
<feature type="transmembrane region" description="Helical" evidence="18">
    <location>
        <begin position="488"/>
        <end position="512"/>
    </location>
</feature>
<dbReference type="PROSITE" id="PS51829">
    <property type="entry name" value="P_HOMO_B"/>
    <property type="match status" value="1"/>
</dbReference>
<keyword evidence="9 16" id="KW-0720">Serine protease</keyword>
<dbReference type="PANTHER" id="PTHR42884">
    <property type="entry name" value="PROPROTEIN CONVERTASE SUBTILISIN/KEXIN-RELATED"/>
    <property type="match status" value="1"/>
</dbReference>
<feature type="disulfide bond" evidence="15">
    <location>
        <begin position="132"/>
        <end position="167"/>
    </location>
</feature>
<dbReference type="PROSITE" id="PS00137">
    <property type="entry name" value="SUBTILASE_HIS"/>
    <property type="match status" value="1"/>
</dbReference>
<evidence type="ECO:0000259" key="20">
    <source>
        <dbReference type="PROSITE" id="PS51829"/>
    </source>
</evidence>
<dbReference type="InterPro" id="IPR009033">
    <property type="entry name" value="Calreticulin/calnexin_P_dom_sf"/>
</dbReference>
<keyword evidence="11 18" id="KW-1133">Transmembrane helix</keyword>
<keyword evidence="5 18" id="KW-0812">Transmembrane</keyword>
<evidence type="ECO:0000256" key="15">
    <source>
        <dbReference type="PIRSR" id="PIRSR601580-3"/>
    </source>
</evidence>
<dbReference type="InterPro" id="IPR034182">
    <property type="entry name" value="Kexin/furin"/>
</dbReference>
<dbReference type="PROSITE" id="PS00136">
    <property type="entry name" value="SUBTILASE_ASP"/>
    <property type="match status" value="1"/>
</dbReference>
<dbReference type="GO" id="GO:0016485">
    <property type="term" value="P:protein processing"/>
    <property type="evidence" value="ECO:0007669"/>
    <property type="project" value="TreeGrafter"/>
</dbReference>
<dbReference type="Gene3D" id="2.60.120.260">
    <property type="entry name" value="Galactose-binding domain-like"/>
    <property type="match status" value="1"/>
</dbReference>
<evidence type="ECO:0000256" key="6">
    <source>
        <dbReference type="ARBA" id="ARBA00022729"/>
    </source>
</evidence>
<evidence type="ECO:0000256" key="2">
    <source>
        <dbReference type="ARBA" id="ARBA00005325"/>
    </source>
</evidence>
<evidence type="ECO:0000256" key="1">
    <source>
        <dbReference type="ARBA" id="ARBA00004389"/>
    </source>
</evidence>
<dbReference type="GO" id="GO:0005789">
    <property type="term" value="C:endoplasmic reticulum membrane"/>
    <property type="evidence" value="ECO:0007669"/>
    <property type="project" value="UniProtKB-SubCell"/>
</dbReference>
<evidence type="ECO:0000256" key="19">
    <source>
        <dbReference type="SAM" id="SignalP"/>
    </source>
</evidence>
<organism evidence="21 22">
    <name type="scientific">Malassezia psittaci</name>
    <dbReference type="NCBI Taxonomy" id="1821823"/>
    <lineage>
        <taxon>Eukaryota</taxon>
        <taxon>Fungi</taxon>
        <taxon>Dikarya</taxon>
        <taxon>Basidiomycota</taxon>
        <taxon>Ustilaginomycotina</taxon>
        <taxon>Malasseziomycetes</taxon>
        <taxon>Malasseziales</taxon>
        <taxon>Malasseziaceae</taxon>
        <taxon>Malassezia</taxon>
    </lineage>
</organism>
<dbReference type="InterPro" id="IPR022398">
    <property type="entry name" value="Peptidase_S8_His-AS"/>
</dbReference>
<dbReference type="InterPro" id="IPR023828">
    <property type="entry name" value="Peptidase_S8_Ser-AS"/>
</dbReference>
<dbReference type="GO" id="GO:0051082">
    <property type="term" value="F:unfolded protein binding"/>
    <property type="evidence" value="ECO:0007669"/>
    <property type="project" value="InterPro"/>
</dbReference>
<feature type="signal peptide" evidence="19">
    <location>
        <begin position="1"/>
        <end position="26"/>
    </location>
</feature>
<dbReference type="PANTHER" id="PTHR42884:SF14">
    <property type="entry name" value="NEUROENDOCRINE CONVERTASE 1"/>
    <property type="match status" value="1"/>
</dbReference>
<dbReference type="InterPro" id="IPR036852">
    <property type="entry name" value="Peptidase_S8/S53_dom_sf"/>
</dbReference>
<feature type="domain" description="P/Homo B" evidence="20">
    <location>
        <begin position="1047"/>
        <end position="1186"/>
    </location>
</feature>
<dbReference type="PROSITE" id="PS00138">
    <property type="entry name" value="SUBTILASE_SER"/>
    <property type="match status" value="1"/>
</dbReference>
<dbReference type="SUPFAM" id="SSF52743">
    <property type="entry name" value="Subtilisin-like"/>
    <property type="match status" value="1"/>
</dbReference>
<feature type="region of interest" description="Disordered" evidence="17">
    <location>
        <begin position="285"/>
        <end position="316"/>
    </location>
</feature>
<dbReference type="InterPro" id="IPR002884">
    <property type="entry name" value="P_dom"/>
</dbReference>
<dbReference type="InterPro" id="IPR013320">
    <property type="entry name" value="ConA-like_dom_sf"/>
</dbReference>
<keyword evidence="8" id="KW-0256">Endoplasmic reticulum</keyword>
<evidence type="ECO:0000256" key="4">
    <source>
        <dbReference type="ARBA" id="ARBA00022670"/>
    </source>
</evidence>
<dbReference type="PROSITE" id="PS51892">
    <property type="entry name" value="SUBTILASE"/>
    <property type="match status" value="1"/>
</dbReference>
<dbReference type="GO" id="GO:0005509">
    <property type="term" value="F:calcium ion binding"/>
    <property type="evidence" value="ECO:0007669"/>
    <property type="project" value="InterPro"/>
</dbReference>
<evidence type="ECO:0000256" key="17">
    <source>
        <dbReference type="SAM" id="MobiDB-lite"/>
    </source>
</evidence>
<evidence type="ECO:0000256" key="3">
    <source>
        <dbReference type="ARBA" id="ARBA00010983"/>
    </source>
</evidence>
<keyword evidence="4 16" id="KW-0645">Protease</keyword>
<dbReference type="Gene3D" id="3.40.50.200">
    <property type="entry name" value="Peptidase S8/S53 domain"/>
    <property type="match status" value="1"/>
</dbReference>
<dbReference type="PROSITE" id="PS00803">
    <property type="entry name" value="CALRETICULIN_1"/>
    <property type="match status" value="1"/>
</dbReference>
<dbReference type="InterPro" id="IPR018124">
    <property type="entry name" value="Calret/calnex_CS"/>
</dbReference>
<feature type="region of interest" description="Disordered" evidence="17">
    <location>
        <begin position="1336"/>
        <end position="1357"/>
    </location>
</feature>
<comment type="subcellular location">
    <subcellularLocation>
        <location evidence="1">Endoplasmic reticulum membrane</location>
        <topology evidence="1">Single-pass membrane protein</topology>
    </subcellularLocation>
</comment>
<name>A0AAF0F843_9BASI</name>
<dbReference type="Pfam" id="PF00082">
    <property type="entry name" value="Peptidase_S8"/>
    <property type="match status" value="1"/>
</dbReference>
<feature type="active site" description="Charge relay system" evidence="16">
    <location>
        <position position="971"/>
    </location>
</feature>
<keyword evidence="7 16" id="KW-0378">Hydrolase</keyword>
<dbReference type="InterPro" id="IPR023827">
    <property type="entry name" value="Peptidase_S8_Asp-AS"/>
</dbReference>
<comment type="similarity">
    <text evidence="2">Belongs to the peptidase S8 family. Furin subfamily.</text>
</comment>
<feature type="active site" description="Charge relay system" evidence="16">
    <location>
        <position position="781"/>
    </location>
</feature>
<evidence type="ECO:0000256" key="16">
    <source>
        <dbReference type="PROSITE-ProRule" id="PRU01240"/>
    </source>
</evidence>
<dbReference type="Proteomes" id="UP001214628">
    <property type="component" value="Chromosome 1"/>
</dbReference>
<evidence type="ECO:0000313" key="22">
    <source>
        <dbReference type="Proteomes" id="UP001214628"/>
    </source>
</evidence>
<dbReference type="InterPro" id="IPR001580">
    <property type="entry name" value="Calret/calnex"/>
</dbReference>
<comment type="similarity">
    <text evidence="3">Belongs to the calreticulin family.</text>
</comment>
<evidence type="ECO:0000256" key="7">
    <source>
        <dbReference type="ARBA" id="ARBA00022801"/>
    </source>
</evidence>
<dbReference type="SUPFAM" id="SSF49899">
    <property type="entry name" value="Concanavalin A-like lectins/glucanases"/>
    <property type="match status" value="2"/>
</dbReference>
<feature type="transmembrane region" description="Helical" evidence="18">
    <location>
        <begin position="1273"/>
        <end position="1293"/>
    </location>
</feature>
<keyword evidence="15" id="KW-1015">Disulfide bond</keyword>
<dbReference type="FunFam" id="2.60.120.200:FF:000011">
    <property type="entry name" value="Probable calnexin"/>
    <property type="match status" value="1"/>
</dbReference>
<dbReference type="FunFam" id="2.60.120.260:FF:000026">
    <property type="entry name" value="proprotein convertase subtilisin/kexin type 7"/>
    <property type="match status" value="1"/>
</dbReference>
<dbReference type="EMBL" id="CP118375">
    <property type="protein sequence ID" value="WFD42377.1"/>
    <property type="molecule type" value="Genomic_DNA"/>
</dbReference>
<evidence type="ECO:0000256" key="9">
    <source>
        <dbReference type="ARBA" id="ARBA00022825"/>
    </source>
</evidence>
<evidence type="ECO:0000256" key="12">
    <source>
        <dbReference type="ARBA" id="ARBA00023136"/>
    </source>
</evidence>
<dbReference type="GO" id="GO:0005802">
    <property type="term" value="C:trans-Golgi network"/>
    <property type="evidence" value="ECO:0007669"/>
    <property type="project" value="TreeGrafter"/>
</dbReference>
<dbReference type="InterPro" id="IPR008979">
    <property type="entry name" value="Galactose-bd-like_sf"/>
</dbReference>
<proteinExistence type="inferred from homology"/>
<evidence type="ECO:0000256" key="11">
    <source>
        <dbReference type="ARBA" id="ARBA00022989"/>
    </source>
</evidence>
<feature type="active site" description="Charge relay system" evidence="16">
    <location>
        <position position="796"/>
    </location>
</feature>
<dbReference type="Gene3D" id="2.60.120.200">
    <property type="match status" value="1"/>
</dbReference>
<evidence type="ECO:0000256" key="10">
    <source>
        <dbReference type="ARBA" id="ARBA00022837"/>
    </source>
</evidence>
<dbReference type="InterPro" id="IPR000209">
    <property type="entry name" value="Peptidase_S8/S53_dom"/>
</dbReference>
<keyword evidence="10" id="KW-0106">Calcium</keyword>
<evidence type="ECO:0000256" key="14">
    <source>
        <dbReference type="ARBA" id="ARBA00040224"/>
    </source>
</evidence>